<keyword evidence="2" id="KW-1185">Reference proteome</keyword>
<evidence type="ECO:0000313" key="1">
    <source>
        <dbReference type="EMBL" id="KAK8057265.1"/>
    </source>
</evidence>
<comment type="caution">
    <text evidence="1">The sequence shown here is derived from an EMBL/GenBank/DDBJ whole genome shotgun (WGS) entry which is preliminary data.</text>
</comment>
<sequence length="62" mass="6771">MSAGLAGIDVCYFRLLACIDDADTGHAAMVFDIVIRYLKSLRKDTEGKGEYGWCLLPAGKCK</sequence>
<evidence type="ECO:0000313" key="2">
    <source>
        <dbReference type="Proteomes" id="UP001446871"/>
    </source>
</evidence>
<name>A0ABR1UED9_9PEZI</name>
<accession>A0ABR1UED9</accession>
<gene>
    <name evidence="1" type="ORF">PG996_011202</name>
</gene>
<dbReference type="EMBL" id="JAQQWM010000007">
    <property type="protein sequence ID" value="KAK8057265.1"/>
    <property type="molecule type" value="Genomic_DNA"/>
</dbReference>
<protein>
    <submittedName>
        <fullName evidence="1">ABC transporter with duplicated ATPase</fullName>
    </submittedName>
</protein>
<proteinExistence type="predicted"/>
<dbReference type="Proteomes" id="UP001446871">
    <property type="component" value="Unassembled WGS sequence"/>
</dbReference>
<organism evidence="1 2">
    <name type="scientific">Apiospora saccharicola</name>
    <dbReference type="NCBI Taxonomy" id="335842"/>
    <lineage>
        <taxon>Eukaryota</taxon>
        <taxon>Fungi</taxon>
        <taxon>Dikarya</taxon>
        <taxon>Ascomycota</taxon>
        <taxon>Pezizomycotina</taxon>
        <taxon>Sordariomycetes</taxon>
        <taxon>Xylariomycetidae</taxon>
        <taxon>Amphisphaeriales</taxon>
        <taxon>Apiosporaceae</taxon>
        <taxon>Apiospora</taxon>
    </lineage>
</organism>
<reference evidence="1 2" key="1">
    <citation type="submission" date="2023-01" db="EMBL/GenBank/DDBJ databases">
        <title>Analysis of 21 Apiospora genomes using comparative genomics revels a genus with tremendous synthesis potential of carbohydrate active enzymes and secondary metabolites.</title>
        <authorList>
            <person name="Sorensen T."/>
        </authorList>
    </citation>
    <scope>NUCLEOTIDE SEQUENCE [LARGE SCALE GENOMIC DNA]</scope>
    <source>
        <strain evidence="1 2">CBS 83171</strain>
    </source>
</reference>